<dbReference type="GO" id="GO:0036503">
    <property type="term" value="P:ERAD pathway"/>
    <property type="evidence" value="ECO:0007669"/>
    <property type="project" value="TreeGrafter"/>
</dbReference>
<organism evidence="3 4">
    <name type="scientific">Babesia duncani</name>
    <dbReference type="NCBI Taxonomy" id="323732"/>
    <lineage>
        <taxon>Eukaryota</taxon>
        <taxon>Sar</taxon>
        <taxon>Alveolata</taxon>
        <taxon>Apicomplexa</taxon>
        <taxon>Aconoidasida</taxon>
        <taxon>Piroplasmida</taxon>
        <taxon>Babesiidae</taxon>
        <taxon>Babesia</taxon>
    </lineage>
</organism>
<protein>
    <submittedName>
        <fullName evidence="3">Bifunctional Tetratricopeptide-like helical domain superfamily/Sel1-like repeat</fullName>
    </submittedName>
</protein>
<dbReference type="AlphaFoldDB" id="A0AAD9PI69"/>
<evidence type="ECO:0000256" key="1">
    <source>
        <dbReference type="ARBA" id="ARBA00038101"/>
    </source>
</evidence>
<dbReference type="Proteomes" id="UP001214638">
    <property type="component" value="Unassembled WGS sequence"/>
</dbReference>
<dbReference type="PANTHER" id="PTHR11102:SF147">
    <property type="entry name" value="SEL1L ADAPTOR SUBUNIT OF ERAD E3 UBIQUITIN LIGASE"/>
    <property type="match status" value="1"/>
</dbReference>
<gene>
    <name evidence="3" type="ORF">BdWA1_003626</name>
</gene>
<accession>A0AAD9PI69</accession>
<dbReference type="InterPro" id="IPR006597">
    <property type="entry name" value="Sel1-like"/>
</dbReference>
<sequence length="858" mass="96376">MGSVVAGVDAAAENTKVISGGMGNTRWPEMCEMVHQNVIEILQKFTLDETLKGRYSVMPVLLNGNLPSNFGLATTNESTLCHELWNATSLLEFVSMAGTAQVDPVFVFKLHDHDRVGKAVHDSPKPKFRGHTAKTSHSSKSENKLISVVSKIPFLTNDGDKKERLASANKTAHKAKDGNWESPKMYSKGIYTLGSIKEEKVTATRALEHLKSLVEDFKIVKDGKNGTIFDEDENNSDLNSSHMSKFFKSIEPSAIQASPRPNAKEQFIKKDEQSRERANQLLNHFFSLFYILACGFLCLGNPIVNRLEQYNKAITVRYGDGHSKGDAKAALPIFEELANAPNDTLTPLIMHELGKIYLYGFNQWFSNARDLHKATEYFNIATRLAHAPSMFYLAFIYSLDQDRQQDSIPLLQRASRSNYLPALLAMGYRNLHGPDSNVTQALEIYKQAFKIAAKEYDSLVFVTPTHELKLHAESIDAYRANISVSEAQHRQNQEYWESKANQGDSYAKYEMAKCSSGNESNAPKSSALSLLKEAADAHVPDAMRDLGIMYLSGKGVPKNKKMGIQLLERALEFGDVDSANYLGYIFYSGQYGITPNDELAIYYFKIGAQNEMAESFFFLGEIATKYAAQKASNDLYKIAFNYYQTAADYGLLHAFQREAIMLCRGIGVAPNESRATLNYKIIAEAGFSSVLSDEIFTQVLQNDYESAIINCLLGAFVGLATCQWNATLLMAQGYKLPIDNIHSMVMQYASQCYAQGDFTIEKLLGILAQDSKQYPRALYHYYRGFKQGDCDCIDPCIDLYSRDKNTIDKSLVLLEYKHYRLINHDQGNKNVFNKHYDTLKTWLHSLSLKTKGLLYSIF</sequence>
<dbReference type="Pfam" id="PF08238">
    <property type="entry name" value="Sel1"/>
    <property type="match status" value="5"/>
</dbReference>
<keyword evidence="4" id="KW-1185">Reference proteome</keyword>
<proteinExistence type="inferred from homology"/>
<dbReference type="GeneID" id="94337923"/>
<evidence type="ECO:0000313" key="3">
    <source>
        <dbReference type="EMBL" id="KAK2194908.1"/>
    </source>
</evidence>
<comment type="caution">
    <text evidence="3">The sequence shown here is derived from an EMBL/GenBank/DDBJ whole genome shotgun (WGS) entry which is preliminary data.</text>
</comment>
<dbReference type="SUPFAM" id="SSF81901">
    <property type="entry name" value="HCP-like"/>
    <property type="match status" value="2"/>
</dbReference>
<feature type="region of interest" description="Disordered" evidence="2">
    <location>
        <begin position="118"/>
        <end position="140"/>
    </location>
</feature>
<dbReference type="GO" id="GO:0005789">
    <property type="term" value="C:endoplasmic reticulum membrane"/>
    <property type="evidence" value="ECO:0007669"/>
    <property type="project" value="TreeGrafter"/>
</dbReference>
<reference evidence="3" key="1">
    <citation type="journal article" date="2023" name="Nat. Microbiol.">
        <title>Babesia duncani multi-omics identifies virulence factors and drug targets.</title>
        <authorList>
            <person name="Singh P."/>
            <person name="Lonardi S."/>
            <person name="Liang Q."/>
            <person name="Vydyam P."/>
            <person name="Khabirova E."/>
            <person name="Fang T."/>
            <person name="Gihaz S."/>
            <person name="Thekkiniath J."/>
            <person name="Munshi M."/>
            <person name="Abel S."/>
            <person name="Ciampossin L."/>
            <person name="Batugedara G."/>
            <person name="Gupta M."/>
            <person name="Lu X.M."/>
            <person name="Lenz T."/>
            <person name="Chakravarty S."/>
            <person name="Cornillot E."/>
            <person name="Hu Y."/>
            <person name="Ma W."/>
            <person name="Gonzalez L.M."/>
            <person name="Sanchez S."/>
            <person name="Estrada K."/>
            <person name="Sanchez-Flores A."/>
            <person name="Montero E."/>
            <person name="Harb O.S."/>
            <person name="Le Roch K.G."/>
            <person name="Mamoun C.B."/>
        </authorList>
    </citation>
    <scope>NUCLEOTIDE SEQUENCE</scope>
    <source>
        <strain evidence="3">WA1</strain>
    </source>
</reference>
<comment type="similarity">
    <text evidence="1">Belongs to the sel-1 family.</text>
</comment>
<dbReference type="PANTHER" id="PTHR11102">
    <property type="entry name" value="SEL-1-LIKE PROTEIN"/>
    <property type="match status" value="1"/>
</dbReference>
<dbReference type="RefSeq" id="XP_067801751.1">
    <property type="nucleotide sequence ID" value="XM_067948636.1"/>
</dbReference>
<dbReference type="InterPro" id="IPR011990">
    <property type="entry name" value="TPR-like_helical_dom_sf"/>
</dbReference>
<evidence type="ECO:0000256" key="2">
    <source>
        <dbReference type="SAM" id="MobiDB-lite"/>
    </source>
</evidence>
<dbReference type="Gene3D" id="1.25.40.10">
    <property type="entry name" value="Tetratricopeptide repeat domain"/>
    <property type="match status" value="2"/>
</dbReference>
<dbReference type="InterPro" id="IPR050767">
    <property type="entry name" value="Sel1_AlgK"/>
</dbReference>
<dbReference type="EMBL" id="JALLKP010000028">
    <property type="protein sequence ID" value="KAK2194908.1"/>
    <property type="molecule type" value="Genomic_DNA"/>
</dbReference>
<evidence type="ECO:0000313" key="4">
    <source>
        <dbReference type="Proteomes" id="UP001214638"/>
    </source>
</evidence>
<dbReference type="KEGG" id="bdw:94337923"/>
<name>A0AAD9PI69_9APIC</name>
<dbReference type="SMART" id="SM00671">
    <property type="entry name" value="SEL1"/>
    <property type="match status" value="4"/>
</dbReference>